<evidence type="ECO:0000313" key="2">
    <source>
        <dbReference type="EMBL" id="KAF7701884.1"/>
    </source>
</evidence>
<comment type="caution">
    <text evidence="2">The sequence shown here is derived from an EMBL/GenBank/DDBJ whole genome shotgun (WGS) entry which is preliminary data.</text>
</comment>
<keyword evidence="3" id="KW-1185">Reference proteome</keyword>
<accession>A0A8T0BA12</accession>
<sequence length="113" mass="12476">MYFACTAYSEDSEEGSFDHGIKTSSSAGSDHTDQPSLLTWPPTTLSPVHHCSFLGALLIDTDHCRLGTSHESCSFEDALTQTSRRHNLVLVKPLRLPIFPASNVNFEDKMFAC</sequence>
<evidence type="ECO:0000256" key="1">
    <source>
        <dbReference type="SAM" id="MobiDB-lite"/>
    </source>
</evidence>
<proteinExistence type="predicted"/>
<feature type="region of interest" description="Disordered" evidence="1">
    <location>
        <begin position="11"/>
        <end position="39"/>
    </location>
</feature>
<dbReference type="Proteomes" id="UP000606274">
    <property type="component" value="Unassembled WGS sequence"/>
</dbReference>
<evidence type="ECO:0000313" key="3">
    <source>
        <dbReference type="Proteomes" id="UP000606274"/>
    </source>
</evidence>
<reference evidence="2" key="1">
    <citation type="submission" date="2020-08" db="EMBL/GenBank/DDBJ databases">
        <title>Chromosome-level assembly of Southern catfish (Silurus meridionalis) provides insights into visual adaptation to the nocturnal and benthic lifestyles.</title>
        <authorList>
            <person name="Zhang Y."/>
            <person name="Wang D."/>
            <person name="Peng Z."/>
        </authorList>
    </citation>
    <scope>NUCLEOTIDE SEQUENCE</scope>
    <source>
        <strain evidence="2">SWU-2019-XX</strain>
        <tissue evidence="2">Muscle</tissue>
    </source>
</reference>
<feature type="compositionally biased region" description="Polar residues" evidence="1">
    <location>
        <begin position="22"/>
        <end position="39"/>
    </location>
</feature>
<name>A0A8T0BA12_SILME</name>
<gene>
    <name evidence="2" type="ORF">HF521_001167</name>
</gene>
<organism evidence="2 3">
    <name type="scientific">Silurus meridionalis</name>
    <name type="common">Southern catfish</name>
    <name type="synonym">Silurus soldatovi meridionalis</name>
    <dbReference type="NCBI Taxonomy" id="175797"/>
    <lineage>
        <taxon>Eukaryota</taxon>
        <taxon>Metazoa</taxon>
        <taxon>Chordata</taxon>
        <taxon>Craniata</taxon>
        <taxon>Vertebrata</taxon>
        <taxon>Euteleostomi</taxon>
        <taxon>Actinopterygii</taxon>
        <taxon>Neopterygii</taxon>
        <taxon>Teleostei</taxon>
        <taxon>Ostariophysi</taxon>
        <taxon>Siluriformes</taxon>
        <taxon>Siluridae</taxon>
        <taxon>Silurus</taxon>
    </lineage>
</organism>
<dbReference type="EMBL" id="JABFDY010000010">
    <property type="protein sequence ID" value="KAF7701884.1"/>
    <property type="molecule type" value="Genomic_DNA"/>
</dbReference>
<dbReference type="AlphaFoldDB" id="A0A8T0BA12"/>
<protein>
    <submittedName>
        <fullName evidence="2">Uncharacterized protein</fullName>
    </submittedName>
</protein>